<dbReference type="EMBL" id="BAAAYX010000013">
    <property type="protein sequence ID" value="GAA3710213.1"/>
    <property type="molecule type" value="Genomic_DNA"/>
</dbReference>
<organism evidence="6 7">
    <name type="scientific">Microlunatus aurantiacus</name>
    <dbReference type="NCBI Taxonomy" id="446786"/>
    <lineage>
        <taxon>Bacteria</taxon>
        <taxon>Bacillati</taxon>
        <taxon>Actinomycetota</taxon>
        <taxon>Actinomycetes</taxon>
        <taxon>Propionibacteriales</taxon>
        <taxon>Propionibacteriaceae</taxon>
        <taxon>Microlunatus</taxon>
    </lineage>
</organism>
<protein>
    <recommendedName>
        <fullName evidence="4">1D-myo-inositol 2-acetamido-2-deoxy-alpha-D-glucopyranoside deacetylase</fullName>
        <shortName evidence="4">GlcNAc-Ins deacetylase</shortName>
        <ecNumber evidence="4">3.5.1.103</ecNumber>
    </recommendedName>
    <alternativeName>
        <fullName evidence="4">N-acetyl-1-D-myo-inositol-2-amino-2-deoxy-alpha-D-glucopyranoside deacetylase</fullName>
    </alternativeName>
</protein>
<evidence type="ECO:0000256" key="3">
    <source>
        <dbReference type="ARBA" id="ARBA00022833"/>
    </source>
</evidence>
<evidence type="ECO:0000256" key="2">
    <source>
        <dbReference type="ARBA" id="ARBA00022801"/>
    </source>
</evidence>
<name>A0ABP7DWT5_9ACTN</name>
<proteinExistence type="inferred from homology"/>
<evidence type="ECO:0000313" key="6">
    <source>
        <dbReference type="EMBL" id="GAA3710213.1"/>
    </source>
</evidence>
<dbReference type="SUPFAM" id="SSF102588">
    <property type="entry name" value="LmbE-like"/>
    <property type="match status" value="1"/>
</dbReference>
<feature type="binding site" evidence="4">
    <location>
        <position position="174"/>
    </location>
    <ligand>
        <name>Zn(2+)</name>
        <dbReference type="ChEBI" id="CHEBI:29105"/>
    </ligand>
</feature>
<dbReference type="InterPro" id="IPR003737">
    <property type="entry name" value="GlcNAc_PI_deacetylase-related"/>
</dbReference>
<comment type="caution">
    <text evidence="6">The sequence shown here is derived from an EMBL/GenBank/DDBJ whole genome shotgun (WGS) entry which is preliminary data.</text>
</comment>
<dbReference type="PANTHER" id="PTHR12993:SF26">
    <property type="entry name" value="1D-MYO-INOSITOL 2-ACETAMIDO-2-DEOXY-ALPHA-D-GLUCOPYRANOSIDE DEACETYLASE"/>
    <property type="match status" value="1"/>
</dbReference>
<dbReference type="Pfam" id="PF02585">
    <property type="entry name" value="PIG-L"/>
    <property type="match status" value="1"/>
</dbReference>
<dbReference type="HAMAP" id="MF_01696">
    <property type="entry name" value="MshB"/>
    <property type="match status" value="1"/>
</dbReference>
<dbReference type="Proteomes" id="UP001500051">
    <property type="component" value="Unassembled WGS sequence"/>
</dbReference>
<comment type="catalytic activity">
    <reaction evidence="4">
        <text>1D-myo-inositol 2-acetamido-2-deoxy-alpha-D-glucopyranoside + H2O = 1D-myo-inositol 2-amino-2-deoxy-alpha-D-glucopyranoside + acetate</text>
        <dbReference type="Rhea" id="RHEA:26180"/>
        <dbReference type="ChEBI" id="CHEBI:15377"/>
        <dbReference type="ChEBI" id="CHEBI:30089"/>
        <dbReference type="ChEBI" id="CHEBI:52442"/>
        <dbReference type="ChEBI" id="CHEBI:58886"/>
        <dbReference type="EC" id="3.5.1.103"/>
    </reaction>
</comment>
<dbReference type="PANTHER" id="PTHR12993">
    <property type="entry name" value="N-ACETYLGLUCOSAMINYL-PHOSPHATIDYLINOSITOL DE-N-ACETYLASE-RELATED"/>
    <property type="match status" value="1"/>
</dbReference>
<reference evidence="7" key="1">
    <citation type="journal article" date="2019" name="Int. J. Syst. Evol. Microbiol.">
        <title>The Global Catalogue of Microorganisms (GCM) 10K type strain sequencing project: providing services to taxonomists for standard genome sequencing and annotation.</title>
        <authorList>
            <consortium name="The Broad Institute Genomics Platform"/>
            <consortium name="The Broad Institute Genome Sequencing Center for Infectious Disease"/>
            <person name="Wu L."/>
            <person name="Ma J."/>
        </authorList>
    </citation>
    <scope>NUCLEOTIDE SEQUENCE [LARGE SCALE GENOMIC DNA]</scope>
    <source>
        <strain evidence="7">JCM 16548</strain>
    </source>
</reference>
<evidence type="ECO:0000256" key="4">
    <source>
        <dbReference type="HAMAP-Rule" id="MF_01696"/>
    </source>
</evidence>
<gene>
    <name evidence="4 6" type="primary">mshB</name>
    <name evidence="6" type="ORF">GCM10022204_30750</name>
</gene>
<dbReference type="Gene3D" id="3.40.50.10320">
    <property type="entry name" value="LmbE-like"/>
    <property type="match status" value="1"/>
</dbReference>
<keyword evidence="1 4" id="KW-0479">Metal-binding</keyword>
<keyword evidence="3 4" id="KW-0862">Zinc</keyword>
<dbReference type="InterPro" id="IPR017810">
    <property type="entry name" value="Mycothiol_biosynthesis_MshB"/>
</dbReference>
<comment type="cofactor">
    <cofactor evidence="4">
        <name>Zn(2+)</name>
        <dbReference type="ChEBI" id="CHEBI:29105"/>
    </cofactor>
    <text evidence="4">Binds 1 zinc ion per subunit.</text>
</comment>
<evidence type="ECO:0000313" key="7">
    <source>
        <dbReference type="Proteomes" id="UP001500051"/>
    </source>
</evidence>
<dbReference type="InterPro" id="IPR024078">
    <property type="entry name" value="LmbE-like_dom_sf"/>
</dbReference>
<keyword evidence="7" id="KW-1185">Reference proteome</keyword>
<dbReference type="EC" id="3.5.1.103" evidence="4"/>
<feature type="region of interest" description="Disordered" evidence="5">
    <location>
        <begin position="1"/>
        <end position="20"/>
    </location>
</feature>
<comment type="function">
    <text evidence="4">Catalyzes the deacetylation of 1D-myo-inositol 2-acetamido-2-deoxy-alpha-D-glucopyranoside (GlcNAc-Ins) in the mycothiol biosynthesis pathway.</text>
</comment>
<feature type="binding site" evidence="4">
    <location>
        <position position="35"/>
    </location>
    <ligand>
        <name>Zn(2+)</name>
        <dbReference type="ChEBI" id="CHEBI:29105"/>
    </ligand>
</feature>
<accession>A0ABP7DWT5</accession>
<sequence>MVGRKVFAVTSADTPQPADARPDRRLMLVHAHPDDESINNGATMARYVEQGAQVTLVTCTLGEEGEVLVPDLHHLAADHGDELGEHRLGELADAMACLGVTDFVRLGGDHRFRDSGMAWAEDGTATARDSLREGIFWTTDLLTAANELVPLIRDRRPQVLITYNEIGGYGHPDHVQAHRVAMYGYQLAGMPHYRPDLGPAWQVDRVLWTTMSENRLREGLRALRAAGDTDTFGGMDPEGPLGPMAAPDEAIAVQVDGGPWVGRKLDAMRAHATQITADGQFFSGTDVLGDSMWSQEFYRLAAGTAYPKTAGWADDVFAGLELAG</sequence>
<keyword evidence="2 4" id="KW-0378">Hydrolase</keyword>
<dbReference type="NCBIfam" id="TIGR03445">
    <property type="entry name" value="mycothiol_MshB"/>
    <property type="match status" value="1"/>
</dbReference>
<evidence type="ECO:0000256" key="5">
    <source>
        <dbReference type="SAM" id="MobiDB-lite"/>
    </source>
</evidence>
<feature type="binding site" evidence="4">
    <location>
        <position position="32"/>
    </location>
    <ligand>
        <name>Zn(2+)</name>
        <dbReference type="ChEBI" id="CHEBI:29105"/>
    </ligand>
</feature>
<evidence type="ECO:0000256" key="1">
    <source>
        <dbReference type="ARBA" id="ARBA00022723"/>
    </source>
</evidence>
<comment type="similarity">
    <text evidence="4">Belongs to the MshB deacetylase family.</text>
</comment>